<dbReference type="InterPro" id="IPR003695">
    <property type="entry name" value="Ppx_GppA_N"/>
</dbReference>
<dbReference type="InterPro" id="IPR050273">
    <property type="entry name" value="GppA/Ppx_hydrolase"/>
</dbReference>
<accession>A0A1H3Q3V0</accession>
<dbReference type="CDD" id="cd24006">
    <property type="entry name" value="ASKHA_NBD_PPX_GppA"/>
    <property type="match status" value="1"/>
</dbReference>
<feature type="domain" description="Ppx/GppA phosphatase N-terminal" evidence="2">
    <location>
        <begin position="17"/>
        <end position="306"/>
    </location>
</feature>
<dbReference type="Gene3D" id="1.10.3210.10">
    <property type="entry name" value="Hypothetical protein af1432"/>
    <property type="match status" value="1"/>
</dbReference>
<dbReference type="Gene3D" id="3.30.420.150">
    <property type="entry name" value="Exopolyphosphatase. Domain 2"/>
    <property type="match status" value="1"/>
</dbReference>
<dbReference type="InterPro" id="IPR030673">
    <property type="entry name" value="PyroPPase_GppA_Ppx"/>
</dbReference>
<dbReference type="Proteomes" id="UP000199663">
    <property type="component" value="Unassembled WGS sequence"/>
</dbReference>
<reference evidence="4 5" key="1">
    <citation type="submission" date="2016-10" db="EMBL/GenBank/DDBJ databases">
        <authorList>
            <person name="Varghese N."/>
            <person name="Submissions S."/>
        </authorList>
    </citation>
    <scope>NUCLEOTIDE SEQUENCE [LARGE SCALE GENOMIC DNA]</scope>
    <source>
        <strain evidence="4 5">DSM 17997</strain>
    </source>
</reference>
<dbReference type="SUPFAM" id="SSF109604">
    <property type="entry name" value="HD-domain/PDEase-like"/>
    <property type="match status" value="1"/>
</dbReference>
<comment type="caution">
    <text evidence="4">The sequence shown here is derived from an EMBL/GenBank/DDBJ whole genome shotgun (WGS) entry which is preliminary data.</text>
</comment>
<proteinExistence type="predicted"/>
<evidence type="ECO:0000256" key="1">
    <source>
        <dbReference type="ARBA" id="ARBA00022801"/>
    </source>
</evidence>
<dbReference type="PANTHER" id="PTHR30005:SF0">
    <property type="entry name" value="RETROGRADE REGULATION PROTEIN 2"/>
    <property type="match status" value="1"/>
</dbReference>
<dbReference type="RefSeq" id="WP_019599623.1">
    <property type="nucleotide sequence ID" value="NZ_FNQC01000005.1"/>
</dbReference>
<dbReference type="Gene3D" id="3.30.420.40">
    <property type="match status" value="1"/>
</dbReference>
<name>A0A1H3Q3V0_9BACT</name>
<keyword evidence="1" id="KW-0378">Hydrolase</keyword>
<sequence>MNLAAIDIGTNSIHMIIVKVTSRQTFEVLIQEKEMVKLGVGVFANKRINQKAFDAGIETITRYVQLADQYGVEEIITAATSATREAKNGREFLDRLIQDIGLIPQLISGKEESRLIFLAVRKAIDLRGENALVLDIGGGSTEAVIGNQDSVLFKSSLKLGVLRLLDRVGVQGPLDANQQEALREHVRETAQKIFKRISTFKFSRVIGTSGTIRSLGEACLISNDTTIVNSVNAEVVKVGDLEKIVKKLLQMEPEKRSDIPGISSNRVDAVHLGGLLLLELLELAGADKITLCDASLREGLIIDYIEKNGQKLEEIGDGKNLRERSSLLLAARYGTDIEPKKHVSRLAMQLFDQLNGLAGMKSLSKELLCHACLIYDVGLFVNFQDYQKHSRYLILHGRLRGFNNEELMLLSHLARYHRKSGPKKRHKKFRRLDKKQRMMLRGLAGILRIAVGLDKTKNQWVENIDCITDNKKITIKIFGEENLDMEIWEAQRYSDTLSGFLKRKIEVVKG</sequence>
<keyword evidence="5" id="KW-1185">Reference proteome</keyword>
<dbReference type="SUPFAM" id="SSF53067">
    <property type="entry name" value="Actin-like ATPase domain"/>
    <property type="match status" value="2"/>
</dbReference>
<dbReference type="Pfam" id="PF02541">
    <property type="entry name" value="Ppx-GppA"/>
    <property type="match status" value="1"/>
</dbReference>
<dbReference type="PANTHER" id="PTHR30005">
    <property type="entry name" value="EXOPOLYPHOSPHATASE"/>
    <property type="match status" value="1"/>
</dbReference>
<dbReference type="Pfam" id="PF21447">
    <property type="entry name" value="Ppx-GppA_III"/>
    <property type="match status" value="1"/>
</dbReference>
<dbReference type="InterPro" id="IPR048950">
    <property type="entry name" value="Ppx_GppA_C"/>
</dbReference>
<protein>
    <submittedName>
        <fullName evidence="4">Exopolyphosphatase / guanosine-5'-triphosphate,3'-diphosphate pyrophosphatase</fullName>
    </submittedName>
</protein>
<evidence type="ECO:0000259" key="2">
    <source>
        <dbReference type="Pfam" id="PF02541"/>
    </source>
</evidence>
<evidence type="ECO:0000313" key="5">
    <source>
        <dbReference type="Proteomes" id="UP000199663"/>
    </source>
</evidence>
<dbReference type="InterPro" id="IPR043129">
    <property type="entry name" value="ATPase_NBD"/>
</dbReference>
<evidence type="ECO:0000259" key="3">
    <source>
        <dbReference type="Pfam" id="PF21447"/>
    </source>
</evidence>
<dbReference type="PIRSF" id="PIRSF001267">
    <property type="entry name" value="Pyrophosphatase_GppA_Ppx"/>
    <property type="match status" value="1"/>
</dbReference>
<organism evidence="4 5">
    <name type="scientific">Rhodonellum ikkaensis</name>
    <dbReference type="NCBI Taxonomy" id="336829"/>
    <lineage>
        <taxon>Bacteria</taxon>
        <taxon>Pseudomonadati</taxon>
        <taxon>Bacteroidota</taxon>
        <taxon>Cytophagia</taxon>
        <taxon>Cytophagales</taxon>
        <taxon>Cytophagaceae</taxon>
        <taxon>Rhodonellum</taxon>
    </lineage>
</organism>
<dbReference type="EMBL" id="FNQC01000005">
    <property type="protein sequence ID" value="SDZ07933.1"/>
    <property type="molecule type" value="Genomic_DNA"/>
</dbReference>
<feature type="domain" description="Ppx/GppA phosphatase C-terminal" evidence="3">
    <location>
        <begin position="322"/>
        <end position="479"/>
    </location>
</feature>
<gene>
    <name evidence="4" type="ORF">SAMN05444412_105203</name>
</gene>
<evidence type="ECO:0000313" key="4">
    <source>
        <dbReference type="EMBL" id="SDZ07933.1"/>
    </source>
</evidence>